<reference evidence="5" key="1">
    <citation type="journal article" date="2020" name="bioRxiv">
        <title>Comparative genomics of Chlamydomonas.</title>
        <authorList>
            <person name="Craig R.J."/>
            <person name="Hasan A.R."/>
            <person name="Ness R.W."/>
            <person name="Keightley P.D."/>
        </authorList>
    </citation>
    <scope>NUCLEOTIDE SEQUENCE</scope>
    <source>
        <strain evidence="5">SAG 7.73</strain>
    </source>
</reference>
<gene>
    <name evidence="5" type="ORF">HXX76_007942</name>
</gene>
<keyword evidence="6" id="KW-1185">Reference proteome</keyword>
<dbReference type="GO" id="GO:0005886">
    <property type="term" value="C:plasma membrane"/>
    <property type="evidence" value="ECO:0007669"/>
    <property type="project" value="UniProtKB-SubCell"/>
</dbReference>
<comment type="caution">
    <text evidence="5">The sequence shown here is derived from an EMBL/GenBank/DDBJ whole genome shotgun (WGS) entry which is preliminary data.</text>
</comment>
<dbReference type="InterPro" id="IPR009722">
    <property type="entry name" value="YjiK/CarP"/>
</dbReference>
<dbReference type="OrthoDB" id="539415at2759"/>
<protein>
    <submittedName>
        <fullName evidence="5">Uncharacterized protein</fullName>
    </submittedName>
</protein>
<sequence>MLTACSAAAGWPSDLASFLLCASNQPLQGVRDDASGLAADPAGGWWLVSNHPLAALRYSPDMSRLQQVVALPGIQDPEAITCLAPGRLAVSEEMRDVVLLSTPPPVEPGAAAGQAAIVGAEKYDLPLGVPRQQAQYTGALRVPVPRQPNKGFEGLAWSAAAQSYYLAQEDTPQLVYELKPNGTFRVLFDAAGLGLRDLSELACYRPDCSQLLIMSQASKRVVLVDLAGRQLSGLKVKGLPRPEVGGGVQGSAAAGGGVQGHGQQGLAVSPDGLTMAIASEPNTFNLYKTAPPTAPSPAAPPAQPADAPRTDSDLPAAAPEDVAASMKQAELAMHALLNQLSDPRPGQPPADGSVASLLQAMAAQVGAGDTAAPPRGLGMGAEIPTRAAPGQAAARPGPGSAAAAPAAAGARGRGHGMAMLEAVLGGVGAVLLGVTGPRLSGAVARTRLARCLLALLAAAALHAGLLEPAALRVPPLVVLLLTEVALVAGAWVQVRGAGGSGLSRSGSLSRVGSSSMSLDRMAADADPDSGAAAAGGAASAAPAGGAAPPPGFDWLTLVPGLRPLLDGLYSLQALLGGLVGDGAVFVAATVALAACSELARPLTPSGSGAAGHVEL</sequence>
<keyword evidence="2" id="KW-1003">Cell membrane</keyword>
<dbReference type="AlphaFoldDB" id="A0A835W338"/>
<evidence type="ECO:0000313" key="6">
    <source>
        <dbReference type="Proteomes" id="UP000650467"/>
    </source>
</evidence>
<feature type="region of interest" description="Disordered" evidence="4">
    <location>
        <begin position="247"/>
        <end position="266"/>
    </location>
</feature>
<accession>A0A835W338</accession>
<dbReference type="EMBL" id="JAEHOC010000017">
    <property type="protein sequence ID" value="KAG2434216.1"/>
    <property type="molecule type" value="Genomic_DNA"/>
</dbReference>
<evidence type="ECO:0000313" key="5">
    <source>
        <dbReference type="EMBL" id="KAG2434216.1"/>
    </source>
</evidence>
<feature type="compositionally biased region" description="Gly residues" evidence="4">
    <location>
        <begin position="247"/>
        <end position="263"/>
    </location>
</feature>
<dbReference type="SUPFAM" id="SSF50956">
    <property type="entry name" value="Thermostable phytase (3-phytase)"/>
    <property type="match status" value="1"/>
</dbReference>
<evidence type="ECO:0000256" key="1">
    <source>
        <dbReference type="ARBA" id="ARBA00004236"/>
    </source>
</evidence>
<name>A0A835W338_CHLIN</name>
<evidence type="ECO:0000256" key="4">
    <source>
        <dbReference type="SAM" id="MobiDB-lite"/>
    </source>
</evidence>
<comment type="subcellular location">
    <subcellularLocation>
        <location evidence="1">Cell membrane</location>
    </subcellularLocation>
</comment>
<dbReference type="Proteomes" id="UP000650467">
    <property type="component" value="Unassembled WGS sequence"/>
</dbReference>
<feature type="compositionally biased region" description="Pro residues" evidence="4">
    <location>
        <begin position="292"/>
        <end position="303"/>
    </location>
</feature>
<evidence type="ECO:0000256" key="3">
    <source>
        <dbReference type="ARBA" id="ARBA00023136"/>
    </source>
</evidence>
<organism evidence="5 6">
    <name type="scientific">Chlamydomonas incerta</name>
    <dbReference type="NCBI Taxonomy" id="51695"/>
    <lineage>
        <taxon>Eukaryota</taxon>
        <taxon>Viridiplantae</taxon>
        <taxon>Chlorophyta</taxon>
        <taxon>core chlorophytes</taxon>
        <taxon>Chlorophyceae</taxon>
        <taxon>CS clade</taxon>
        <taxon>Chlamydomonadales</taxon>
        <taxon>Chlamydomonadaceae</taxon>
        <taxon>Chlamydomonas</taxon>
    </lineage>
</organism>
<feature type="region of interest" description="Disordered" evidence="4">
    <location>
        <begin position="286"/>
        <end position="315"/>
    </location>
</feature>
<evidence type="ECO:0000256" key="2">
    <source>
        <dbReference type="ARBA" id="ARBA00022475"/>
    </source>
</evidence>
<keyword evidence="3" id="KW-0472">Membrane</keyword>
<proteinExistence type="predicted"/>
<dbReference type="Pfam" id="PF06977">
    <property type="entry name" value="SdiA-regulated"/>
    <property type="match status" value="2"/>
</dbReference>